<dbReference type="Pfam" id="PF03331">
    <property type="entry name" value="LpxC"/>
    <property type="match status" value="1"/>
</dbReference>
<reference evidence="11" key="1">
    <citation type="submission" date="2018-05" db="EMBL/GenBank/DDBJ databases">
        <authorList>
            <person name="Lanie J.A."/>
            <person name="Ng W.-L."/>
            <person name="Kazmierczak K.M."/>
            <person name="Andrzejewski T.M."/>
            <person name="Davidsen T.M."/>
            <person name="Wayne K.J."/>
            <person name="Tettelin H."/>
            <person name="Glass J.I."/>
            <person name="Rusch D."/>
            <person name="Podicherti R."/>
            <person name="Tsui H.-C.T."/>
            <person name="Winkler M.E."/>
        </authorList>
    </citation>
    <scope>NUCLEOTIDE SEQUENCE</scope>
</reference>
<accession>A0A381NFR3</accession>
<dbReference type="InterPro" id="IPR020568">
    <property type="entry name" value="Ribosomal_Su5_D2-typ_SF"/>
</dbReference>
<evidence type="ECO:0000256" key="7">
    <source>
        <dbReference type="ARBA" id="ARBA00022801"/>
    </source>
</evidence>
<evidence type="ECO:0000256" key="5">
    <source>
        <dbReference type="ARBA" id="ARBA00022556"/>
    </source>
</evidence>
<evidence type="ECO:0000256" key="6">
    <source>
        <dbReference type="ARBA" id="ARBA00022723"/>
    </source>
</evidence>
<keyword evidence="5" id="KW-0441">Lipid A biosynthesis</keyword>
<keyword evidence="7" id="KW-0378">Hydrolase</keyword>
<dbReference type="InterPro" id="IPR004463">
    <property type="entry name" value="UDP-acyl_GlcNac_deAcase"/>
</dbReference>
<keyword evidence="4" id="KW-0444">Lipid biosynthesis</keyword>
<keyword evidence="8" id="KW-0862">Zinc</keyword>
<comment type="cofactor">
    <cofactor evidence="1">
        <name>Zn(2+)</name>
        <dbReference type="ChEBI" id="CHEBI:29105"/>
    </cofactor>
</comment>
<evidence type="ECO:0000256" key="2">
    <source>
        <dbReference type="ARBA" id="ARBA00005002"/>
    </source>
</evidence>
<dbReference type="AlphaFoldDB" id="A0A381NFR3"/>
<evidence type="ECO:0000256" key="8">
    <source>
        <dbReference type="ARBA" id="ARBA00022833"/>
    </source>
</evidence>
<name>A0A381NFR3_9ZZZZ</name>
<dbReference type="NCBIfam" id="TIGR00325">
    <property type="entry name" value="lpxC"/>
    <property type="match status" value="1"/>
</dbReference>
<dbReference type="GO" id="GO:0016020">
    <property type="term" value="C:membrane"/>
    <property type="evidence" value="ECO:0007669"/>
    <property type="project" value="GOC"/>
</dbReference>
<dbReference type="Gene3D" id="3.30.230.20">
    <property type="entry name" value="lpxc deacetylase, domain 1"/>
    <property type="match status" value="1"/>
</dbReference>
<keyword evidence="6" id="KW-0479">Metal-binding</keyword>
<dbReference type="EC" id="3.5.1.108" evidence="3"/>
<evidence type="ECO:0000256" key="1">
    <source>
        <dbReference type="ARBA" id="ARBA00001947"/>
    </source>
</evidence>
<protein>
    <recommendedName>
        <fullName evidence="3">UDP-3-O-acyl-N-acetylglucosamine deacetylase</fullName>
        <ecNumber evidence="3">3.5.1.108</ecNumber>
    </recommendedName>
</protein>
<dbReference type="HAMAP" id="MF_00388">
    <property type="entry name" value="LpxC"/>
    <property type="match status" value="1"/>
</dbReference>
<dbReference type="GO" id="GO:0103117">
    <property type="term" value="F:UDP-3-O-acyl-N-acetylglucosamine deacetylase activity"/>
    <property type="evidence" value="ECO:0007669"/>
    <property type="project" value="UniProtKB-EC"/>
</dbReference>
<comment type="catalytic activity">
    <reaction evidence="10">
        <text>a UDP-3-O-[(3R)-3-hydroxyacyl]-N-acetyl-alpha-D-glucosamine + H2O = a UDP-3-O-[(3R)-3-hydroxyacyl]-alpha-D-glucosamine + acetate</text>
        <dbReference type="Rhea" id="RHEA:67816"/>
        <dbReference type="ChEBI" id="CHEBI:15377"/>
        <dbReference type="ChEBI" id="CHEBI:30089"/>
        <dbReference type="ChEBI" id="CHEBI:137740"/>
        <dbReference type="ChEBI" id="CHEBI:173225"/>
        <dbReference type="EC" id="3.5.1.108"/>
    </reaction>
</comment>
<sequence length="364" mass="40273">VNCPLLQFLDRDPNKLEPSRLFRQQTDTKCYNLAKWLRGHGDPRLLRSSAVLDPWFKREAMVNQRTLKNLIRATGVGLHTGEKVYLSLRPAPPNTGIVFTRTDSDSPMPVIANAVNVSDTTMATSIGEGSNKISTVEHLMSAMAGLGIDNAFVDVSAPELPIMDGSAAPFVFLIQSAGFQEQDAAKRFIRVLKELSYEEGGARVTISPHTGFRVEYTLDYDHPVFRTHVRHASIDFSTTAFVKEVSRARTFGFLADFEKLRSMDLARGGSLDNAVVVDDFRILNNDGLRQGDEFVKHKILDAIGDLYLLGHSVIGAFCGFKSGHSTNNALVRRLLADRDAYEVVTYNNESDNPISFGKPAYVTS</sequence>
<evidence type="ECO:0000256" key="4">
    <source>
        <dbReference type="ARBA" id="ARBA00022516"/>
    </source>
</evidence>
<dbReference type="UniPathway" id="UPA00359">
    <property type="reaction ID" value="UER00478"/>
</dbReference>
<evidence type="ECO:0000256" key="10">
    <source>
        <dbReference type="ARBA" id="ARBA00024535"/>
    </source>
</evidence>
<evidence type="ECO:0000256" key="3">
    <source>
        <dbReference type="ARBA" id="ARBA00012745"/>
    </source>
</evidence>
<dbReference type="SUPFAM" id="SSF54211">
    <property type="entry name" value="Ribosomal protein S5 domain 2-like"/>
    <property type="match status" value="2"/>
</dbReference>
<evidence type="ECO:0000256" key="9">
    <source>
        <dbReference type="ARBA" id="ARBA00023098"/>
    </source>
</evidence>
<dbReference type="InterPro" id="IPR015870">
    <property type="entry name" value="UDP-acyl_N-AcGlcN_deAcase_N"/>
</dbReference>
<dbReference type="InterPro" id="IPR011334">
    <property type="entry name" value="UDP-acyl_GlcNac_deAcase_C"/>
</dbReference>
<evidence type="ECO:0000313" key="11">
    <source>
        <dbReference type="EMBL" id="SUZ53357.1"/>
    </source>
</evidence>
<dbReference type="EMBL" id="UINC01000328">
    <property type="protein sequence ID" value="SUZ53357.1"/>
    <property type="molecule type" value="Genomic_DNA"/>
</dbReference>
<dbReference type="GO" id="GO:0009245">
    <property type="term" value="P:lipid A biosynthetic process"/>
    <property type="evidence" value="ECO:0007669"/>
    <property type="project" value="UniProtKB-KW"/>
</dbReference>
<dbReference type="PANTHER" id="PTHR33694:SF1">
    <property type="entry name" value="UDP-3-O-ACYL-N-ACETYLGLUCOSAMINE DEACETYLASE 1, MITOCHONDRIAL-RELATED"/>
    <property type="match status" value="1"/>
</dbReference>
<keyword evidence="9" id="KW-0443">Lipid metabolism</keyword>
<proteinExistence type="inferred from homology"/>
<organism evidence="11">
    <name type="scientific">marine metagenome</name>
    <dbReference type="NCBI Taxonomy" id="408172"/>
    <lineage>
        <taxon>unclassified sequences</taxon>
        <taxon>metagenomes</taxon>
        <taxon>ecological metagenomes</taxon>
    </lineage>
</organism>
<feature type="non-terminal residue" evidence="11">
    <location>
        <position position="1"/>
    </location>
</feature>
<gene>
    <name evidence="11" type="ORF">METZ01_LOCUS6211</name>
</gene>
<dbReference type="PANTHER" id="PTHR33694">
    <property type="entry name" value="UDP-3-O-ACYL-N-ACETYLGLUCOSAMINE DEACETYLASE 1, MITOCHONDRIAL-RELATED"/>
    <property type="match status" value="1"/>
</dbReference>
<dbReference type="Gene3D" id="3.30.1700.10">
    <property type="entry name" value="lpxc deacetylase, domain 2"/>
    <property type="match status" value="1"/>
</dbReference>
<comment type="pathway">
    <text evidence="2">Glycolipid biosynthesis; lipid IV(A) biosynthesis; lipid IV(A) from (3R)-3-hydroxytetradecanoyl-[acyl-carrier-protein] and UDP-N-acetyl-alpha-D-glucosamine: step 2/6.</text>
</comment>
<dbReference type="GO" id="GO:0046872">
    <property type="term" value="F:metal ion binding"/>
    <property type="evidence" value="ECO:0007669"/>
    <property type="project" value="UniProtKB-KW"/>
</dbReference>